<dbReference type="EMBL" id="CM042014">
    <property type="protein sequence ID" value="KAI3723822.1"/>
    <property type="molecule type" value="Genomic_DNA"/>
</dbReference>
<comment type="caution">
    <text evidence="1">The sequence shown here is derived from an EMBL/GenBank/DDBJ whole genome shotgun (WGS) entry which is preliminary data.</text>
</comment>
<organism evidence="1 2">
    <name type="scientific">Cichorium intybus</name>
    <name type="common">Chicory</name>
    <dbReference type="NCBI Taxonomy" id="13427"/>
    <lineage>
        <taxon>Eukaryota</taxon>
        <taxon>Viridiplantae</taxon>
        <taxon>Streptophyta</taxon>
        <taxon>Embryophyta</taxon>
        <taxon>Tracheophyta</taxon>
        <taxon>Spermatophyta</taxon>
        <taxon>Magnoliopsida</taxon>
        <taxon>eudicotyledons</taxon>
        <taxon>Gunneridae</taxon>
        <taxon>Pentapetalae</taxon>
        <taxon>asterids</taxon>
        <taxon>campanulids</taxon>
        <taxon>Asterales</taxon>
        <taxon>Asteraceae</taxon>
        <taxon>Cichorioideae</taxon>
        <taxon>Cichorieae</taxon>
        <taxon>Cichoriinae</taxon>
        <taxon>Cichorium</taxon>
    </lineage>
</organism>
<protein>
    <submittedName>
        <fullName evidence="1">Uncharacterized protein</fullName>
    </submittedName>
</protein>
<reference evidence="2" key="1">
    <citation type="journal article" date="2022" name="Mol. Ecol. Resour.">
        <title>The genomes of chicory, endive, great burdock and yacon provide insights into Asteraceae palaeo-polyploidization history and plant inulin production.</title>
        <authorList>
            <person name="Fan W."/>
            <person name="Wang S."/>
            <person name="Wang H."/>
            <person name="Wang A."/>
            <person name="Jiang F."/>
            <person name="Liu H."/>
            <person name="Zhao H."/>
            <person name="Xu D."/>
            <person name="Zhang Y."/>
        </authorList>
    </citation>
    <scope>NUCLEOTIDE SEQUENCE [LARGE SCALE GENOMIC DNA]</scope>
    <source>
        <strain evidence="2">cv. Punajuju</strain>
    </source>
</reference>
<keyword evidence="2" id="KW-1185">Reference proteome</keyword>
<proteinExistence type="predicted"/>
<reference evidence="1 2" key="2">
    <citation type="journal article" date="2022" name="Mol. Ecol. Resour.">
        <title>The genomes of chicory, endive, great burdock and yacon provide insights into Asteraceae paleo-polyploidization history and plant inulin production.</title>
        <authorList>
            <person name="Fan W."/>
            <person name="Wang S."/>
            <person name="Wang H."/>
            <person name="Wang A."/>
            <person name="Jiang F."/>
            <person name="Liu H."/>
            <person name="Zhao H."/>
            <person name="Xu D."/>
            <person name="Zhang Y."/>
        </authorList>
    </citation>
    <scope>NUCLEOTIDE SEQUENCE [LARGE SCALE GENOMIC DNA]</scope>
    <source>
        <strain evidence="2">cv. Punajuju</strain>
        <tissue evidence="1">Leaves</tissue>
    </source>
</reference>
<evidence type="ECO:0000313" key="1">
    <source>
        <dbReference type="EMBL" id="KAI3723822.1"/>
    </source>
</evidence>
<name>A0ACB9BP94_CICIN</name>
<sequence length="249" mass="28664">MHRWLLILRHSCFNCFEEHSIHFSNAKGTLGYCAPEYAETMILTKESDVYSFGVVLFEVLCSRHCVDLSYKDCLERDWRQRPLMASVVERLQSALQYQKDFEFKAPEPEGEQEQKPETEPDLRSQKLKETYNPLLDFEKICPPGGSNSLILYTSGAKSMPKTYEDCLSILSLLKGFMVSYQERDVSVHMDFKNELWQILGTQVPLPRLFIKGRYIGGAKEVLQLHEQGRFQPLLAGLPQIISEGESTEQ</sequence>
<dbReference type="Proteomes" id="UP001055811">
    <property type="component" value="Linkage Group LG06"/>
</dbReference>
<gene>
    <name evidence="1" type="ORF">L2E82_35581</name>
</gene>
<evidence type="ECO:0000313" key="2">
    <source>
        <dbReference type="Proteomes" id="UP001055811"/>
    </source>
</evidence>
<accession>A0ACB9BP94</accession>